<sequence length="356" mass="40127">MIGRLNNSFGFAQNFQINIRHNSKIEISKENDIAQSNIPASNLNSVLGYNVDKDGYFTAEFNKAAGIPTDYKIHSSTMESLSRVVGGASFLMKTMKNVDIAKTAGNAYKILTQVVGEEILNSKESFTKEDLAKFPQGFSYDKRTLKVDKVYNSVYDYDAAAAEFNYKDQSKDIDTLFFNESMRAGKDPRDKNYTPATSIFSNNNGGREQDKTGVYINVNGEKYLNSDGSITKGGLLAAVINKNLNVREGETTIIGKMQGYDKNVDAKAFREKINLWHSQNDMNNISDEQINSMDEGMQDYVRFMKNLLKTTPKIEDDTKLKTPAELLFEQIEKANKELLEALEAKRQELRLLNIKI</sequence>
<comment type="caution">
    <text evidence="2">The sequence shown here is derived from an EMBL/GenBank/DDBJ whole genome shotgun (WGS) entry which is preliminary data.</text>
</comment>
<dbReference type="AlphaFoldDB" id="A0A842J816"/>
<protein>
    <submittedName>
        <fullName evidence="2">Uncharacterized protein</fullName>
    </submittedName>
</protein>
<keyword evidence="1" id="KW-0175">Coiled coil</keyword>
<dbReference type="InterPro" id="IPR058078">
    <property type="entry name" value="Cj0814-like"/>
</dbReference>
<evidence type="ECO:0000313" key="2">
    <source>
        <dbReference type="EMBL" id="MBC2883598.1"/>
    </source>
</evidence>
<evidence type="ECO:0000256" key="1">
    <source>
        <dbReference type="SAM" id="Coils"/>
    </source>
</evidence>
<dbReference type="EMBL" id="JACLZK010000002">
    <property type="protein sequence ID" value="MBC2883598.1"/>
    <property type="molecule type" value="Genomic_DNA"/>
</dbReference>
<accession>A0A842J816</accession>
<reference evidence="2 3" key="1">
    <citation type="submission" date="2020-08" db="EMBL/GenBank/DDBJ databases">
        <title>Complete genome and description of Campylobacter massiliensis Marseille-Q3452 sp. nov.</title>
        <authorList>
            <person name="Antezack A."/>
        </authorList>
    </citation>
    <scope>NUCLEOTIDE SEQUENCE [LARGE SCALE GENOMIC DNA]</scope>
    <source>
        <strain evidence="2 3">Marseille-Q3452</strain>
    </source>
</reference>
<feature type="coiled-coil region" evidence="1">
    <location>
        <begin position="324"/>
        <end position="355"/>
    </location>
</feature>
<organism evidence="2 3">
    <name type="scientific">Campylobacter massiliensis</name>
    <dbReference type="NCBI Taxonomy" id="2762557"/>
    <lineage>
        <taxon>Bacteria</taxon>
        <taxon>Pseudomonadati</taxon>
        <taxon>Campylobacterota</taxon>
        <taxon>Epsilonproteobacteria</taxon>
        <taxon>Campylobacterales</taxon>
        <taxon>Campylobacteraceae</taxon>
        <taxon>Campylobacter</taxon>
    </lineage>
</organism>
<evidence type="ECO:0000313" key="3">
    <source>
        <dbReference type="Proteomes" id="UP000552683"/>
    </source>
</evidence>
<proteinExistence type="predicted"/>
<dbReference type="RefSeq" id="WP_185899101.1">
    <property type="nucleotide sequence ID" value="NZ_JACLZK010000002.1"/>
</dbReference>
<gene>
    <name evidence="2" type="ORF">H7R39_10110</name>
</gene>
<dbReference type="Proteomes" id="UP000552683">
    <property type="component" value="Unassembled WGS sequence"/>
</dbReference>
<keyword evidence="3" id="KW-1185">Reference proteome</keyword>
<dbReference type="NCBIfam" id="NF046095">
    <property type="entry name" value="flg_dep_Cj0814"/>
    <property type="match status" value="1"/>
</dbReference>
<name>A0A842J816_9BACT</name>